<dbReference type="KEGG" id="spu:115927868"/>
<dbReference type="InParanoid" id="A0A7M7PER7"/>
<accession>A0A7M7PER7</accession>
<dbReference type="Proteomes" id="UP000007110">
    <property type="component" value="Unassembled WGS sequence"/>
</dbReference>
<evidence type="ECO:0000256" key="3">
    <source>
        <dbReference type="ARBA" id="ARBA00022737"/>
    </source>
</evidence>
<dbReference type="InterPro" id="IPR002110">
    <property type="entry name" value="Ankyrin_rpt"/>
</dbReference>
<evidence type="ECO:0000256" key="6">
    <source>
        <dbReference type="ARBA" id="ARBA00023303"/>
    </source>
</evidence>
<evidence type="ECO:0000256" key="7">
    <source>
        <dbReference type="PROSITE-ProRule" id="PRU00023"/>
    </source>
</evidence>
<keyword evidence="5" id="KW-0406">Ion transport</keyword>
<keyword evidence="9" id="KW-1185">Reference proteome</keyword>
<evidence type="ECO:0000256" key="4">
    <source>
        <dbReference type="ARBA" id="ARBA00023043"/>
    </source>
</evidence>
<name>A0A7M7PER7_STRPU</name>
<evidence type="ECO:0000313" key="8">
    <source>
        <dbReference type="EnsemblMetazoa" id="XP_030850024"/>
    </source>
</evidence>
<dbReference type="Pfam" id="PF00023">
    <property type="entry name" value="Ank"/>
    <property type="match status" value="1"/>
</dbReference>
<dbReference type="OMA" id="CITLNAN"/>
<organism evidence="8 9">
    <name type="scientific">Strongylocentrotus purpuratus</name>
    <name type="common">Purple sea urchin</name>
    <dbReference type="NCBI Taxonomy" id="7668"/>
    <lineage>
        <taxon>Eukaryota</taxon>
        <taxon>Metazoa</taxon>
        <taxon>Echinodermata</taxon>
        <taxon>Eleutherozoa</taxon>
        <taxon>Echinozoa</taxon>
        <taxon>Echinoidea</taxon>
        <taxon>Euechinoidea</taxon>
        <taxon>Echinacea</taxon>
        <taxon>Camarodonta</taxon>
        <taxon>Echinidea</taxon>
        <taxon>Strongylocentrotidae</taxon>
        <taxon>Strongylocentrotus</taxon>
    </lineage>
</organism>
<keyword evidence="6" id="KW-0407">Ion channel</keyword>
<dbReference type="AlphaFoldDB" id="A0A7M7PER7"/>
<evidence type="ECO:0000256" key="2">
    <source>
        <dbReference type="ARBA" id="ARBA00022606"/>
    </source>
</evidence>
<dbReference type="RefSeq" id="XP_030850024.1">
    <property type="nucleotide sequence ID" value="XM_030994164.1"/>
</dbReference>
<evidence type="ECO:0000256" key="1">
    <source>
        <dbReference type="ARBA" id="ARBA00022448"/>
    </source>
</evidence>
<dbReference type="GO" id="GO:0034220">
    <property type="term" value="P:monoatomic ion transmembrane transport"/>
    <property type="evidence" value="ECO:0007669"/>
    <property type="project" value="UniProtKB-KW"/>
</dbReference>
<evidence type="ECO:0000256" key="5">
    <source>
        <dbReference type="ARBA" id="ARBA00023065"/>
    </source>
</evidence>
<proteinExistence type="predicted"/>
<dbReference type="PROSITE" id="PS50088">
    <property type="entry name" value="ANK_REPEAT"/>
    <property type="match status" value="1"/>
</dbReference>
<dbReference type="SUPFAM" id="SSF48403">
    <property type="entry name" value="Ankyrin repeat"/>
    <property type="match status" value="1"/>
</dbReference>
<evidence type="ECO:0000313" key="9">
    <source>
        <dbReference type="Proteomes" id="UP000007110"/>
    </source>
</evidence>
<reference evidence="8" key="2">
    <citation type="submission" date="2021-01" db="UniProtKB">
        <authorList>
            <consortium name="EnsemblMetazoa"/>
        </authorList>
    </citation>
    <scope>IDENTIFICATION</scope>
</reference>
<feature type="repeat" description="ANK" evidence="7">
    <location>
        <begin position="51"/>
        <end position="83"/>
    </location>
</feature>
<dbReference type="PANTHER" id="PTHR47143">
    <property type="entry name" value="TRANSIENT RECEPTOR POTENTIAL CATION CHANNEL PROTEIN PAINLESS"/>
    <property type="match status" value="1"/>
</dbReference>
<keyword evidence="1" id="KW-0813">Transport</keyword>
<protein>
    <submittedName>
        <fullName evidence="8">Uncharacterized protein</fullName>
    </submittedName>
</protein>
<dbReference type="GeneID" id="115927868"/>
<dbReference type="InterPro" id="IPR052076">
    <property type="entry name" value="TRP_cation_channel"/>
</dbReference>
<keyword evidence="4 7" id="KW-0040">ANK repeat</keyword>
<dbReference type="PANTHER" id="PTHR47143:SF3">
    <property type="entry name" value="PWWP DOMAIN-CONTAINING PROTEIN"/>
    <property type="match status" value="1"/>
</dbReference>
<sequence>MEVHQPAATHGIDQEQELYSRILRASKAGNVEALRRALDAEPGKVDTPDSNGMSPLFLAVKEGSLPCVKLLVSKQADVNMKDRSTQIGATELDESWALVDYQWSLSPFLLACRLGHQSIVEFLFYNGADVCQTSAEDDLNCLSLAIMYSREETARFLVTHTTYETLLFLMKTVSRDLTLGRQSERISTPMRQLIQYMPDVAEIVMDRCITLNANRDEVTCYLELLDDFCSPWARQNKAENR</sequence>
<dbReference type="Pfam" id="PF12796">
    <property type="entry name" value="Ank_2"/>
    <property type="match status" value="1"/>
</dbReference>
<dbReference type="EnsemblMetazoa" id="XM_030994164">
    <property type="protein sequence ID" value="XP_030850024"/>
    <property type="gene ID" value="LOC115927868"/>
</dbReference>
<dbReference type="Gene3D" id="1.25.40.20">
    <property type="entry name" value="Ankyrin repeat-containing domain"/>
    <property type="match status" value="1"/>
</dbReference>
<dbReference type="OrthoDB" id="1661883at2759"/>
<dbReference type="PROSITE" id="PS50297">
    <property type="entry name" value="ANK_REP_REGION"/>
    <property type="match status" value="1"/>
</dbReference>
<dbReference type="SMART" id="SM00248">
    <property type="entry name" value="ANK"/>
    <property type="match status" value="4"/>
</dbReference>
<dbReference type="InterPro" id="IPR036770">
    <property type="entry name" value="Ankyrin_rpt-contain_sf"/>
</dbReference>
<keyword evidence="2" id="KW-0716">Sensory transduction</keyword>
<reference evidence="9" key="1">
    <citation type="submission" date="2015-02" db="EMBL/GenBank/DDBJ databases">
        <title>Genome sequencing for Strongylocentrotus purpuratus.</title>
        <authorList>
            <person name="Murali S."/>
            <person name="Liu Y."/>
            <person name="Vee V."/>
            <person name="English A."/>
            <person name="Wang M."/>
            <person name="Skinner E."/>
            <person name="Han Y."/>
            <person name="Muzny D.M."/>
            <person name="Worley K.C."/>
            <person name="Gibbs R.A."/>
        </authorList>
    </citation>
    <scope>NUCLEOTIDE SEQUENCE</scope>
</reference>
<keyword evidence="3" id="KW-0677">Repeat</keyword>